<gene>
    <name evidence="1" type="ORF">DQK91_21440</name>
</gene>
<proteinExistence type="predicted"/>
<dbReference type="InterPro" id="IPR018742">
    <property type="entry name" value="DUF2290"/>
</dbReference>
<dbReference type="Pfam" id="PF10053">
    <property type="entry name" value="DUF2290"/>
    <property type="match status" value="1"/>
</dbReference>
<accession>A0A6P1Z9T0</accession>
<dbReference type="EMBL" id="QMIF01000027">
    <property type="protein sequence ID" value="TVM30216.1"/>
    <property type="molecule type" value="Genomic_DNA"/>
</dbReference>
<organism evidence="1 2">
    <name type="scientific">Oceanidesulfovibrio marinus</name>
    <dbReference type="NCBI Taxonomy" id="370038"/>
    <lineage>
        <taxon>Bacteria</taxon>
        <taxon>Pseudomonadati</taxon>
        <taxon>Thermodesulfobacteriota</taxon>
        <taxon>Desulfovibrionia</taxon>
        <taxon>Desulfovibrionales</taxon>
        <taxon>Desulfovibrionaceae</taxon>
        <taxon>Oceanidesulfovibrio</taxon>
    </lineage>
</organism>
<comment type="caution">
    <text evidence="1">The sequence shown here is derived from an EMBL/GenBank/DDBJ whole genome shotgun (WGS) entry which is preliminary data.</text>
</comment>
<name>A0A6P1Z9T0_9BACT</name>
<reference evidence="1 2" key="1">
    <citation type="submission" date="2018-06" db="EMBL/GenBank/DDBJ databases">
        <title>Complete genome of Desulfovibrio marinus P48SEP.</title>
        <authorList>
            <person name="Crispim J.S."/>
            <person name="Vidigal P.M.P."/>
            <person name="Silva L.C.F."/>
            <person name="Araujo L.C."/>
            <person name="Laguardia C.N."/>
            <person name="Dias R.S."/>
            <person name="Sousa M.P."/>
            <person name="Paula S.O."/>
            <person name="Silva C."/>
        </authorList>
    </citation>
    <scope>NUCLEOTIDE SEQUENCE [LARGE SCALE GENOMIC DNA]</scope>
    <source>
        <strain evidence="1 2">P48SEP</strain>
    </source>
</reference>
<dbReference type="OrthoDB" id="4182144at2"/>
<dbReference type="AlphaFoldDB" id="A0A6P1Z9T0"/>
<evidence type="ECO:0008006" key="3">
    <source>
        <dbReference type="Google" id="ProtNLM"/>
    </source>
</evidence>
<sequence>MTQIHPLFYRDSLLNTLELLQDQNLIFYFNPIKIEEKYSWQSILPGKGNSLCVHLTWPNHNPGSHNVGKNFGTFTQYFSLISTRAFNCILNDGSIIRFSFYFADSFLLSHSLLYWPCPYNISPEDLAIFSIDDLIELNEDIKVSESSFRSPLRFDYDLSNNNSYHPGCHLHMQTGATRIPMRSPISFNRFVTFIYQHFYPEEYSRGSFWDDLEDEFTGSGIIIPQSHFKNLCITWD</sequence>
<dbReference type="RefSeq" id="WP_144307459.1">
    <property type="nucleotide sequence ID" value="NZ_QMIF01000027.1"/>
</dbReference>
<protein>
    <recommendedName>
        <fullName evidence="3">DUF2290 domain-containing protein</fullName>
    </recommendedName>
</protein>
<evidence type="ECO:0000313" key="1">
    <source>
        <dbReference type="EMBL" id="TVM30216.1"/>
    </source>
</evidence>
<dbReference type="Proteomes" id="UP000434052">
    <property type="component" value="Unassembled WGS sequence"/>
</dbReference>
<evidence type="ECO:0000313" key="2">
    <source>
        <dbReference type="Proteomes" id="UP000434052"/>
    </source>
</evidence>